<feature type="compositionally biased region" description="Pro residues" evidence="1">
    <location>
        <begin position="1"/>
        <end position="11"/>
    </location>
</feature>
<sequence>MGSHAPVPPSAEPTVTYSSGRLNSSAESPVGPSPEPDIRLLHFNDVYHLDASSAEPVGGISRFMTAVNEYRNDERYQGQGKPELVTLFSGDVFNPSLESSVTKGSHMVPILNKIGTQCACVGVCLLFFPFFFLPSPVFTL</sequence>
<reference evidence="2 3" key="1">
    <citation type="submission" date="2023-09" db="EMBL/GenBank/DDBJ databases">
        <title>Multi-omics analysis of a traditional fermented food reveals byproduct-associated fungal strains for waste-to-food upcycling.</title>
        <authorList>
            <consortium name="Lawrence Berkeley National Laboratory"/>
            <person name="Rekdal V.M."/>
            <person name="Villalobos-Escobedo J.M."/>
            <person name="Rodriguez-Valeron N."/>
            <person name="Garcia M.O."/>
            <person name="Vasquez D.P."/>
            <person name="Damayanti I."/>
            <person name="Sorensen P.M."/>
            <person name="Baidoo E.E."/>
            <person name="De Carvalho A.C."/>
            <person name="Riley R."/>
            <person name="Lipzen A."/>
            <person name="He G."/>
            <person name="Yan M."/>
            <person name="Haridas S."/>
            <person name="Daum C."/>
            <person name="Yoshinaga Y."/>
            <person name="Ng V."/>
            <person name="Grigoriev I.V."/>
            <person name="Munk R."/>
            <person name="Nuraida L."/>
            <person name="Wijaya C.H."/>
            <person name="Morales P.-C."/>
            <person name="Keasling J.D."/>
        </authorList>
    </citation>
    <scope>NUCLEOTIDE SEQUENCE [LARGE SCALE GENOMIC DNA]</scope>
    <source>
        <strain evidence="2 3">FGSC 2613</strain>
    </source>
</reference>
<dbReference type="EMBL" id="JAVLET010000013">
    <property type="protein sequence ID" value="KAL0466208.1"/>
    <property type="molecule type" value="Genomic_DNA"/>
</dbReference>
<keyword evidence="3" id="KW-1185">Reference proteome</keyword>
<evidence type="ECO:0000313" key="2">
    <source>
        <dbReference type="EMBL" id="KAL0466208.1"/>
    </source>
</evidence>
<comment type="caution">
    <text evidence="2">The sequence shown here is derived from an EMBL/GenBank/DDBJ whole genome shotgun (WGS) entry which is preliminary data.</text>
</comment>
<feature type="region of interest" description="Disordered" evidence="1">
    <location>
        <begin position="1"/>
        <end position="35"/>
    </location>
</feature>
<feature type="compositionally biased region" description="Polar residues" evidence="1">
    <location>
        <begin position="13"/>
        <end position="27"/>
    </location>
</feature>
<accession>A0ABR3D0J4</accession>
<dbReference type="PANTHER" id="PTHR11575">
    <property type="entry name" value="5'-NUCLEOTIDASE-RELATED"/>
    <property type="match status" value="1"/>
</dbReference>
<gene>
    <name evidence="2" type="ORF">QR685DRAFT_107206</name>
</gene>
<dbReference type="SUPFAM" id="SSF56300">
    <property type="entry name" value="Metallo-dependent phosphatases"/>
    <property type="match status" value="1"/>
</dbReference>
<proteinExistence type="predicted"/>
<evidence type="ECO:0000313" key="3">
    <source>
        <dbReference type="Proteomes" id="UP001451303"/>
    </source>
</evidence>
<organism evidence="2 3">
    <name type="scientific">Neurospora intermedia</name>
    <dbReference type="NCBI Taxonomy" id="5142"/>
    <lineage>
        <taxon>Eukaryota</taxon>
        <taxon>Fungi</taxon>
        <taxon>Dikarya</taxon>
        <taxon>Ascomycota</taxon>
        <taxon>Pezizomycotina</taxon>
        <taxon>Sordariomycetes</taxon>
        <taxon>Sordariomycetidae</taxon>
        <taxon>Sordariales</taxon>
        <taxon>Sordariaceae</taxon>
        <taxon>Neurospora</taxon>
    </lineage>
</organism>
<name>A0ABR3D0J4_NEUIN</name>
<dbReference type="Gene3D" id="3.60.21.10">
    <property type="match status" value="1"/>
</dbReference>
<dbReference type="Proteomes" id="UP001451303">
    <property type="component" value="Unassembled WGS sequence"/>
</dbReference>
<dbReference type="PANTHER" id="PTHR11575:SF48">
    <property type="entry name" value="5'-NUCLEOTIDASE"/>
    <property type="match status" value="1"/>
</dbReference>
<protein>
    <submittedName>
        <fullName evidence="2">Uncharacterized protein</fullName>
    </submittedName>
</protein>
<dbReference type="InterPro" id="IPR029052">
    <property type="entry name" value="Metallo-depent_PP-like"/>
</dbReference>
<evidence type="ECO:0000256" key="1">
    <source>
        <dbReference type="SAM" id="MobiDB-lite"/>
    </source>
</evidence>
<dbReference type="InterPro" id="IPR006179">
    <property type="entry name" value="5_nucleotidase/apyrase"/>
</dbReference>